<evidence type="ECO:0000256" key="2">
    <source>
        <dbReference type="ARBA" id="ARBA00034756"/>
    </source>
</evidence>
<evidence type="ECO:0000256" key="3">
    <source>
        <dbReference type="ARBA" id="ARBA00034791"/>
    </source>
</evidence>
<feature type="transmembrane region" description="Helical" evidence="5">
    <location>
        <begin position="21"/>
        <end position="46"/>
    </location>
</feature>
<name>A0A2C9DSU0_9POXV</name>
<dbReference type="InterPro" id="IPR027417">
    <property type="entry name" value="P-loop_NTPase"/>
</dbReference>
<dbReference type="Gene3D" id="3.40.50.300">
    <property type="entry name" value="P-loop containing nucleotide triphosphate hydrolases"/>
    <property type="match status" value="1"/>
</dbReference>
<accession>A0A2C9DSU0</accession>
<organism evidence="6">
    <name type="scientific">Western grey kangaroopox virus</name>
    <dbReference type="NCBI Taxonomy" id="1566307"/>
    <lineage>
        <taxon>Viruses</taxon>
        <taxon>Varidnaviria</taxon>
        <taxon>Bamfordvirae</taxon>
        <taxon>Nucleocytoviricota</taxon>
        <taxon>Pokkesviricetes</taxon>
        <taxon>Chitovirales</taxon>
        <taxon>Poxviridae</taxon>
        <taxon>Chordopoxvirinae</taxon>
        <taxon>Macropopoxvirus</taxon>
        <taxon>Macropopoxvirus mfuliginosuspox</taxon>
        <taxon>Western kangaroopox virus</taxon>
    </lineage>
</organism>
<keyword evidence="5" id="KW-0472">Membrane</keyword>
<evidence type="ECO:0000256" key="5">
    <source>
        <dbReference type="SAM" id="Phobius"/>
    </source>
</evidence>
<keyword evidence="7" id="KW-1185">Reference proteome</keyword>
<evidence type="ECO:0000313" key="6">
    <source>
        <dbReference type="EMBL" id="ATI21073.1"/>
    </source>
</evidence>
<dbReference type="Pfam" id="PF04665">
    <property type="entry name" value="Pox_A32"/>
    <property type="match status" value="1"/>
</dbReference>
<evidence type="ECO:0000313" key="7">
    <source>
        <dbReference type="Proteomes" id="UP000318778"/>
    </source>
</evidence>
<keyword evidence="5" id="KW-0812">Transmembrane</keyword>
<comment type="function">
    <text evidence="1">Participates in viral DNA packaging and virion morphogenesis.</text>
</comment>
<protein>
    <recommendedName>
        <fullName evidence="4">DNA packaging protein OPG160</fullName>
    </recommendedName>
</protein>
<evidence type="ECO:0000256" key="4">
    <source>
        <dbReference type="ARBA" id="ARBA00034888"/>
    </source>
</evidence>
<reference evidence="6" key="1">
    <citation type="journal article" date="2017" name="Virus Res.">
        <title>Complete genomic characterisation of two novel poxviruses (WKPV and EKPV) from western and eastern grey kangaroos.</title>
        <authorList>
            <person name="Bennett M."/>
            <person name="Tu S.L."/>
            <person name="Upton C."/>
            <person name="McArtor C."/>
            <person name="Gillett A."/>
            <person name="Laird T."/>
            <person name="O'Dea M."/>
        </authorList>
    </citation>
    <scope>NUCLEOTIDE SEQUENCE [LARGE SCALE GENOMIC DNA]</scope>
    <source>
        <strain evidence="6">Western Australia</strain>
    </source>
</reference>
<evidence type="ECO:0000256" key="1">
    <source>
        <dbReference type="ARBA" id="ARBA00034675"/>
    </source>
</evidence>
<dbReference type="SUPFAM" id="SSF52540">
    <property type="entry name" value="P-loop containing nucleoside triphosphate hydrolases"/>
    <property type="match status" value="1"/>
</dbReference>
<dbReference type="Proteomes" id="UP000318778">
    <property type="component" value="Segment"/>
</dbReference>
<dbReference type="EMBL" id="MF467280">
    <property type="protein sequence ID" value="ATI21073.1"/>
    <property type="molecule type" value="Genomic_DNA"/>
</dbReference>
<comment type="subunit">
    <text evidence="3">Interacts with protein OPG137.</text>
</comment>
<dbReference type="InterPro" id="IPR006758">
    <property type="entry name" value="A32L"/>
</dbReference>
<comment type="similarity">
    <text evidence="2">Belongs to the orthopoxvirus OPG160 protein family.</text>
</comment>
<keyword evidence="5" id="KW-1133">Transmembrane helix</keyword>
<proteinExistence type="inferred from homology"/>
<sequence>MDRVSEVRFRRRSLLANHFRLVILGGSGSGKTLFLLSLFETLVAVYRHIFLFTPIINPAYNSYVWPDHVHKVTSAEELEYSLSTVRKDLSRYIESSEHGTGDKGDIRTRTRQRSHRRHKFLIILDDVGDLQLRSKTLVSLMNYGRHLNISVAMLCQTYKHVPANCRASITHLCCCNVSDTDVENMLRSMSVGGSKKLLLQALSVMKSASHDTRRIYIIEDSVFSEGEQRICYDAANRDVVEQKTDISILLGQFSHMRDKLAEILECRNRRLVPATGDSQQVPCAKGKN</sequence>